<evidence type="ECO:0000313" key="3">
    <source>
        <dbReference type="EMBL" id="BBB30256.1"/>
    </source>
</evidence>
<evidence type="ECO:0000256" key="1">
    <source>
        <dbReference type="SAM" id="Coils"/>
    </source>
</evidence>
<sequence>MECNKNVEPSCDDKVSLDDLELKNVIEKFKVLTEREKNLNKEKDALKKEIVKLNIKLVKEEDKYKGMLAREKSYQNQISLIDSKIDKVKKTISFQLGYSIIQATKSWSGLVNLPSEIFRINKESKLRAKANKNSTLTKAGFNSIKDCKSNTKTAPVMKLPIDRPLRVAGVMDEFTFHSYEPECELLQIEPDKWMDQLNNFTPDFVFIESAWKGVDGSWQTKISNVSDEILSVIQWCRGNNIPTLFWNKEDPVHFDTFIEMAKKVDYVFTTDIDCVPRYKAIVGHERVHFLPFAAQIKNHNPIELYKRKDAFNFAGSYYLRYPERQRDFAALIGAVKAFKEVDIYDRNFDNPHPHYTFPDQYKSMILGRLPFSEIGRAYKGYKYGINMNTIKNSQTMFARRVFELLASNTVVVSNFSRGVRLLFGDLVICSDNEKQLKLSLSSICNDELKYKKFRLQGLRKVMSEHTYTHRLMYISSKLSEVEKEVNKPDLYVLCFVDNNEELNSIIENFNRQAYTNKKLIVYSEEVDLSHDNSIKVISSKSDFSNALQSLPNDSYLCGMSSRDYYGNNYLVDLQLATTYFDGNAVGKLNFYHKNDGVLEIRVSGREYTESKELLFTASALRSECLDDKFIKDLISTKGELALALPKMLSIDEFNYIKNVGILSKSDLNIVSDDDLDQGVSLELISKSVANVVGGVSSSDSAASEVPRLSAKQIASCFNSRAGVDFSFKLDRLIMKSKIPTDKHAYFYANKTFSREELNLILNSQFQLVIDGSLEVKTVFEFQDKNGAKISHQMNKAGGKHSLAIPEHCSSIRFGFRVQGGGSLVIRELLLGRGNEQPSAVICRSKTLVLTKQYPSYEDLYKYGFLHSRIRAYKESGVDVDIFRINNNEKGVREFEGIDVISGDKDLLDSTLAAGHISHVLVHMLDSNMWNVLKKYIENLKVTVWVHGAEIQHWKRREFEFERMTSTEVERQKRLCDKRNKFWKELIAKEYRNFHMVFVSEYFVEEVSQDLNINFSKDKYSVIHNYVDNNVFLYQKKQPQLRNNVLSIRSFASRKYGNDLSVNAILELSTRSCFDNMKFHLVGDGELFDELTAPLKNFKNVIIDKRFLTHSEIATLQNEYGVFLNPTRWDSQGVSRDEAMSSGLVPVTNDVAAVSEFADNSCARIVPKDAYIKLADALEELSNNEALFLSLSSAAAARVRMQCGYGSTINKELKLIS</sequence>
<evidence type="ECO:0000313" key="4">
    <source>
        <dbReference type="Proteomes" id="UP000595332"/>
    </source>
</evidence>
<accession>A0A7R6SWB0</accession>
<protein>
    <submittedName>
        <fullName evidence="3">Glycosyl transferase family 1</fullName>
    </submittedName>
</protein>
<dbReference type="SUPFAM" id="SSF53756">
    <property type="entry name" value="UDP-Glycosyltransferase/glycogen phosphorylase"/>
    <property type="match status" value="1"/>
</dbReference>
<feature type="domain" description="Spore protein YkvP/CgeB glycosyl transferase-like" evidence="2">
    <location>
        <begin position="360"/>
        <end position="474"/>
    </location>
</feature>
<reference evidence="3 4" key="1">
    <citation type="journal article" date="2008" name="Int. J. Syst. Evol. Microbiol.">
        <title>Neptunomonas japonica sp. nov., an Osedax japonicus symbiont-like bacterium isolated from sediment adjacent to sperm whale carcasses off Kagoshima, Japan.</title>
        <authorList>
            <person name="Miyazaki M."/>
            <person name="Nogi Y."/>
            <person name="Fujiwara Y."/>
            <person name="Kawato M."/>
            <person name="Kubokawa K."/>
            <person name="Horikoshi K."/>
        </authorList>
    </citation>
    <scope>NUCLEOTIDE SEQUENCE [LARGE SCALE GENOMIC DNA]</scope>
    <source>
        <strain evidence="3 4">JAMM 1380</strain>
    </source>
</reference>
<dbReference type="PANTHER" id="PTHR12526">
    <property type="entry name" value="GLYCOSYLTRANSFERASE"/>
    <property type="match status" value="1"/>
</dbReference>
<evidence type="ECO:0000259" key="2">
    <source>
        <dbReference type="Pfam" id="PF13524"/>
    </source>
</evidence>
<dbReference type="Pfam" id="PF13692">
    <property type="entry name" value="Glyco_trans_1_4"/>
    <property type="match status" value="1"/>
</dbReference>
<dbReference type="KEGG" id="njp:NEJAP_2310"/>
<keyword evidence="1" id="KW-0175">Coiled coil</keyword>
<keyword evidence="3" id="KW-0808">Transferase</keyword>
<dbReference type="EMBL" id="AP014546">
    <property type="protein sequence ID" value="BBB30256.1"/>
    <property type="molecule type" value="Genomic_DNA"/>
</dbReference>
<dbReference type="CDD" id="cd03801">
    <property type="entry name" value="GT4_PimA-like"/>
    <property type="match status" value="1"/>
</dbReference>
<dbReference type="AlphaFoldDB" id="A0A7R6SWB0"/>
<proteinExistence type="predicted"/>
<dbReference type="Pfam" id="PF13524">
    <property type="entry name" value="Glyco_trans_1_2"/>
    <property type="match status" value="1"/>
</dbReference>
<gene>
    <name evidence="3" type="ORF">NEJAP_2310</name>
</gene>
<dbReference type="InterPro" id="IPR055259">
    <property type="entry name" value="YkvP/CgeB_Glyco_trans-like"/>
</dbReference>
<keyword evidence="4" id="KW-1185">Reference proteome</keyword>
<dbReference type="PANTHER" id="PTHR12526:SF630">
    <property type="entry name" value="GLYCOSYLTRANSFERASE"/>
    <property type="match status" value="1"/>
</dbReference>
<feature type="coiled-coil region" evidence="1">
    <location>
        <begin position="22"/>
        <end position="63"/>
    </location>
</feature>
<organism evidence="3 4">
    <name type="scientific">Neptunomonas japonica JAMM 1380</name>
    <dbReference type="NCBI Taxonomy" id="1441457"/>
    <lineage>
        <taxon>Bacteria</taxon>
        <taxon>Pseudomonadati</taxon>
        <taxon>Pseudomonadota</taxon>
        <taxon>Gammaproteobacteria</taxon>
        <taxon>Oceanospirillales</taxon>
        <taxon>Oceanospirillaceae</taxon>
        <taxon>Neptunomonas</taxon>
    </lineage>
</organism>
<name>A0A7R6SWB0_9GAMM</name>
<dbReference type="Gene3D" id="3.40.50.2000">
    <property type="entry name" value="Glycogen Phosphorylase B"/>
    <property type="match status" value="2"/>
</dbReference>
<dbReference type="Proteomes" id="UP000595332">
    <property type="component" value="Chromosome"/>
</dbReference>
<dbReference type="GO" id="GO:0016740">
    <property type="term" value="F:transferase activity"/>
    <property type="evidence" value="ECO:0007669"/>
    <property type="project" value="UniProtKB-KW"/>
</dbReference>